<comment type="caution">
    <text evidence="3">The sequence shown here is derived from an EMBL/GenBank/DDBJ whole genome shotgun (WGS) entry which is preliminary data.</text>
</comment>
<sequence length="84" mass="8991">MSPKDTPGASRTGGTSRFSGAFTPGRIAMTVVAVLTLVFIFENTREVRIRILIPEVSMPLYLALLATAVLGAACGYYAAARRQK</sequence>
<name>A0A4Y3RS21_9ACTN</name>
<feature type="transmembrane region" description="Helical" evidence="2">
    <location>
        <begin position="21"/>
        <end position="41"/>
    </location>
</feature>
<evidence type="ECO:0000313" key="3">
    <source>
        <dbReference type="EMBL" id="GEB60372.1"/>
    </source>
</evidence>
<keyword evidence="2" id="KW-0812">Transmembrane</keyword>
<gene>
    <name evidence="3" type="ORF">SGA01_59770</name>
</gene>
<dbReference type="AlphaFoldDB" id="A0A4Y3RS21"/>
<keyword evidence="2" id="KW-0472">Membrane</keyword>
<dbReference type="EMBL" id="BJMN01000042">
    <property type="protein sequence ID" value="GEB60372.1"/>
    <property type="molecule type" value="Genomic_DNA"/>
</dbReference>
<reference evidence="3 4" key="1">
    <citation type="submission" date="2019-06" db="EMBL/GenBank/DDBJ databases">
        <title>Whole genome shotgun sequence of Streptomyces gardneri NBRC 12865.</title>
        <authorList>
            <person name="Hosoyama A."/>
            <person name="Uohara A."/>
            <person name="Ohji S."/>
            <person name="Ichikawa N."/>
        </authorList>
    </citation>
    <scope>NUCLEOTIDE SEQUENCE [LARGE SCALE GENOMIC DNA]</scope>
    <source>
        <strain evidence="3 4">NBRC 12865</strain>
    </source>
</reference>
<evidence type="ECO:0000313" key="4">
    <source>
        <dbReference type="Proteomes" id="UP000315226"/>
    </source>
</evidence>
<protein>
    <recommendedName>
        <fullName evidence="5">Lipopolysaccharide assembly protein A domain-containing protein</fullName>
    </recommendedName>
</protein>
<evidence type="ECO:0000256" key="1">
    <source>
        <dbReference type="SAM" id="MobiDB-lite"/>
    </source>
</evidence>
<feature type="region of interest" description="Disordered" evidence="1">
    <location>
        <begin position="1"/>
        <end position="21"/>
    </location>
</feature>
<feature type="transmembrane region" description="Helical" evidence="2">
    <location>
        <begin position="61"/>
        <end position="79"/>
    </location>
</feature>
<keyword evidence="4" id="KW-1185">Reference proteome</keyword>
<organism evidence="3 4">
    <name type="scientific">Streptomyces gardneri</name>
    <dbReference type="NCBI Taxonomy" id="66892"/>
    <lineage>
        <taxon>Bacteria</taxon>
        <taxon>Bacillati</taxon>
        <taxon>Actinomycetota</taxon>
        <taxon>Actinomycetes</taxon>
        <taxon>Kitasatosporales</taxon>
        <taxon>Streptomycetaceae</taxon>
        <taxon>Streptomyces</taxon>
    </lineage>
</organism>
<evidence type="ECO:0000256" key="2">
    <source>
        <dbReference type="SAM" id="Phobius"/>
    </source>
</evidence>
<evidence type="ECO:0008006" key="5">
    <source>
        <dbReference type="Google" id="ProtNLM"/>
    </source>
</evidence>
<dbReference type="RefSeq" id="WP_141300131.1">
    <property type="nucleotide sequence ID" value="NZ_BJMN01000042.1"/>
</dbReference>
<keyword evidence="2" id="KW-1133">Transmembrane helix</keyword>
<dbReference type="Proteomes" id="UP000315226">
    <property type="component" value="Unassembled WGS sequence"/>
</dbReference>
<accession>A0A4Y3RS21</accession>
<dbReference type="OrthoDB" id="4334695at2"/>
<proteinExistence type="predicted"/>